<reference evidence="1" key="1">
    <citation type="submission" date="2023-01" db="EMBL/GenBank/DDBJ databases">
        <title>Genome assembly of the deep-sea coral Lophelia pertusa.</title>
        <authorList>
            <person name="Herrera S."/>
            <person name="Cordes E."/>
        </authorList>
    </citation>
    <scope>NUCLEOTIDE SEQUENCE</scope>
    <source>
        <strain evidence="1">USNM1676648</strain>
        <tissue evidence="1">Polyp</tissue>
    </source>
</reference>
<name>A0A9X0A8S4_9CNID</name>
<protein>
    <submittedName>
        <fullName evidence="1">Uncharacterized protein</fullName>
    </submittedName>
</protein>
<sequence length="76" mass="8307">MKVTGGLVGITLNPSARTKFFLIAPEMAKLAEQAKDMAGVSSKVQSHHHNDMPSVLSRENLTIKTLAETIDYESIH</sequence>
<dbReference type="AlphaFoldDB" id="A0A9X0A8S4"/>
<dbReference type="OrthoDB" id="5984884at2759"/>
<evidence type="ECO:0000313" key="1">
    <source>
        <dbReference type="EMBL" id="KAJ7394879.1"/>
    </source>
</evidence>
<keyword evidence="2" id="KW-1185">Reference proteome</keyword>
<comment type="caution">
    <text evidence="1">The sequence shown here is derived from an EMBL/GenBank/DDBJ whole genome shotgun (WGS) entry which is preliminary data.</text>
</comment>
<organism evidence="1 2">
    <name type="scientific">Desmophyllum pertusum</name>
    <dbReference type="NCBI Taxonomy" id="174260"/>
    <lineage>
        <taxon>Eukaryota</taxon>
        <taxon>Metazoa</taxon>
        <taxon>Cnidaria</taxon>
        <taxon>Anthozoa</taxon>
        <taxon>Hexacorallia</taxon>
        <taxon>Scleractinia</taxon>
        <taxon>Caryophylliina</taxon>
        <taxon>Caryophylliidae</taxon>
        <taxon>Desmophyllum</taxon>
    </lineage>
</organism>
<dbReference type="EMBL" id="MU825396">
    <property type="protein sequence ID" value="KAJ7394879.1"/>
    <property type="molecule type" value="Genomic_DNA"/>
</dbReference>
<dbReference type="Proteomes" id="UP001163046">
    <property type="component" value="Unassembled WGS sequence"/>
</dbReference>
<evidence type="ECO:0000313" key="2">
    <source>
        <dbReference type="Proteomes" id="UP001163046"/>
    </source>
</evidence>
<accession>A0A9X0A8S4</accession>
<proteinExistence type="predicted"/>
<gene>
    <name evidence="1" type="ORF">OS493_000714</name>
</gene>